<dbReference type="Pfam" id="PF13499">
    <property type="entry name" value="EF-hand_7"/>
    <property type="match status" value="2"/>
</dbReference>
<comment type="caution">
    <text evidence="17">The sequence shown here is derived from an EMBL/GenBank/DDBJ whole genome shotgun (WGS) entry which is preliminary data.</text>
</comment>
<evidence type="ECO:0000256" key="15">
    <source>
        <dbReference type="RuleBase" id="RU000488"/>
    </source>
</evidence>
<keyword evidence="10" id="KW-0106">Calcium</keyword>
<dbReference type="Proteomes" id="UP001221413">
    <property type="component" value="Unassembled WGS sequence"/>
</dbReference>
<feature type="domain" description="EF-hand" evidence="16">
    <location>
        <begin position="105"/>
        <end position="140"/>
    </location>
</feature>
<dbReference type="EMBL" id="JAQGDS010000002">
    <property type="protein sequence ID" value="KAJ6263792.1"/>
    <property type="molecule type" value="Genomic_DNA"/>
</dbReference>
<keyword evidence="6 14" id="KW-0812">Transmembrane</keyword>
<evidence type="ECO:0000256" key="6">
    <source>
        <dbReference type="ARBA" id="ARBA00022692"/>
    </source>
</evidence>
<dbReference type="FunFam" id="1.50.40.10:FF:000016">
    <property type="entry name" value="Solute carrier family 25 member 23"/>
    <property type="match status" value="1"/>
</dbReference>
<keyword evidence="5 15" id="KW-0813">Transport</keyword>
<reference evidence="17" key="1">
    <citation type="submission" date="2023-01" db="EMBL/GenBank/DDBJ databases">
        <title>The chitinases involved in constricting ring structure development in the nematode-trapping fungus Drechslerella dactyloides.</title>
        <authorList>
            <person name="Wang R."/>
            <person name="Zhang L."/>
            <person name="Tang P."/>
            <person name="Li S."/>
            <person name="Liang L."/>
        </authorList>
    </citation>
    <scope>NUCLEOTIDE SEQUENCE</scope>
    <source>
        <strain evidence="17">YMF1.00031</strain>
    </source>
</reference>
<dbReference type="InterPro" id="IPR018247">
    <property type="entry name" value="EF_Hand_1_Ca_BS"/>
</dbReference>
<dbReference type="InterPro" id="IPR023395">
    <property type="entry name" value="MCP_dom_sf"/>
</dbReference>
<evidence type="ECO:0000256" key="7">
    <source>
        <dbReference type="ARBA" id="ARBA00022723"/>
    </source>
</evidence>
<proteinExistence type="inferred from homology"/>
<evidence type="ECO:0000256" key="12">
    <source>
        <dbReference type="ARBA" id="ARBA00023128"/>
    </source>
</evidence>
<keyword evidence="11" id="KW-1133">Transmembrane helix</keyword>
<feature type="domain" description="EF-hand" evidence="16">
    <location>
        <begin position="141"/>
        <end position="176"/>
    </location>
</feature>
<evidence type="ECO:0000313" key="17">
    <source>
        <dbReference type="EMBL" id="KAJ6263792.1"/>
    </source>
</evidence>
<dbReference type="Gene3D" id="1.10.238.10">
    <property type="entry name" value="EF-hand"/>
    <property type="match status" value="1"/>
</dbReference>
<evidence type="ECO:0000256" key="8">
    <source>
        <dbReference type="ARBA" id="ARBA00022737"/>
    </source>
</evidence>
<dbReference type="SUPFAM" id="SSF103506">
    <property type="entry name" value="Mitochondrial carrier"/>
    <property type="match status" value="1"/>
</dbReference>
<evidence type="ECO:0000256" key="5">
    <source>
        <dbReference type="ARBA" id="ARBA00022448"/>
    </source>
</evidence>
<dbReference type="PROSITE" id="PS50920">
    <property type="entry name" value="SOLCAR"/>
    <property type="match status" value="3"/>
</dbReference>
<dbReference type="PRINTS" id="PR00926">
    <property type="entry name" value="MITOCARRIER"/>
</dbReference>
<dbReference type="PROSITE" id="PS00018">
    <property type="entry name" value="EF_HAND_1"/>
    <property type="match status" value="2"/>
</dbReference>
<feature type="repeat" description="Solcar" evidence="14">
    <location>
        <begin position="330"/>
        <end position="416"/>
    </location>
</feature>
<evidence type="ECO:0000256" key="4">
    <source>
        <dbReference type="ARBA" id="ARBA00021935"/>
    </source>
</evidence>
<evidence type="ECO:0000256" key="1">
    <source>
        <dbReference type="ARBA" id="ARBA00002238"/>
    </source>
</evidence>
<evidence type="ECO:0000256" key="3">
    <source>
        <dbReference type="ARBA" id="ARBA00006375"/>
    </source>
</evidence>
<dbReference type="PANTHER" id="PTHR24089">
    <property type="entry name" value="SOLUTE CARRIER FAMILY 25"/>
    <property type="match status" value="1"/>
</dbReference>
<sequence>MSSGEDSSHHEEPERDRRTRLLRLFEALDTNREGQLDLEALRRGLKSINHHSVLHAHERARRLTTIPHPTALQNADRMLRDLLSICDTSGDGFIQFDEFVVFMEATEQHLRGLFNAIDRDKNGHVDRAELAHALESNGISVEPRKLQAFFDKLDKNSDGQITFEEWRDFLVFIPQLDNEGLDPGMKAIYSYFLATVNVNPEGDVNLNDDLFESIGFFLAGGAAGVVSRTATAPFDRLKVYLIAQTDTPDIKDIKSTVLKGDVAQLAKTTARPMRDALRALWDAGGVRSFFAGNGLNVAKVLPESAIKFGSFEAAKRVLARLEGKEDPKQISSVSRFLAGGVGGVVSQLAVYPIDTLKFRMQCEMVAGGPHGNALIASTAKKLWRTGGFYRGLPLGLLGIFPYSAIDLGTFELMKRSYITARAKTLGIREEDFQLSNFVVLGIGATSGSIGASIVYPINVLRTRLQAQGTQGHPQTYKGFWDVTSRTFKQEGMKGFFRGLTPNLLKVVPAVSISYLVYENSKQLMGLR</sequence>
<keyword evidence="13 14" id="KW-0472">Membrane</keyword>
<keyword evidence="12" id="KW-0496">Mitochondrion</keyword>
<evidence type="ECO:0000259" key="16">
    <source>
        <dbReference type="PROSITE" id="PS50222"/>
    </source>
</evidence>
<dbReference type="CDD" id="cd00051">
    <property type="entry name" value="EFh"/>
    <property type="match status" value="1"/>
</dbReference>
<organism evidence="17 18">
    <name type="scientific">Drechslerella dactyloides</name>
    <name type="common">Nematode-trapping fungus</name>
    <name type="synonym">Arthrobotrys dactyloides</name>
    <dbReference type="NCBI Taxonomy" id="74499"/>
    <lineage>
        <taxon>Eukaryota</taxon>
        <taxon>Fungi</taxon>
        <taxon>Dikarya</taxon>
        <taxon>Ascomycota</taxon>
        <taxon>Pezizomycotina</taxon>
        <taxon>Orbiliomycetes</taxon>
        <taxon>Orbiliales</taxon>
        <taxon>Orbiliaceae</taxon>
        <taxon>Drechslerella</taxon>
    </lineage>
</organism>
<keyword evidence="7" id="KW-0479">Metal-binding</keyword>
<dbReference type="InterPro" id="IPR018108">
    <property type="entry name" value="MCP_transmembrane"/>
</dbReference>
<keyword evidence="8" id="KW-0677">Repeat</keyword>
<dbReference type="SMART" id="SM00054">
    <property type="entry name" value="EFh"/>
    <property type="match status" value="4"/>
</dbReference>
<dbReference type="GO" id="GO:0005509">
    <property type="term" value="F:calcium ion binding"/>
    <property type="evidence" value="ECO:0007669"/>
    <property type="project" value="InterPro"/>
</dbReference>
<dbReference type="InterPro" id="IPR011992">
    <property type="entry name" value="EF-hand-dom_pair"/>
</dbReference>
<dbReference type="InterPro" id="IPR002067">
    <property type="entry name" value="MCP"/>
</dbReference>
<comment type="subcellular location">
    <subcellularLocation>
        <location evidence="2">Mitochondrion inner membrane</location>
        <topology evidence="2">Multi-pass membrane protein</topology>
    </subcellularLocation>
</comment>
<dbReference type="AlphaFoldDB" id="A0AAD6J4R2"/>
<dbReference type="Pfam" id="PF00153">
    <property type="entry name" value="Mito_carr"/>
    <property type="match status" value="3"/>
</dbReference>
<dbReference type="GO" id="GO:0055085">
    <property type="term" value="P:transmembrane transport"/>
    <property type="evidence" value="ECO:0007669"/>
    <property type="project" value="InterPro"/>
</dbReference>
<feature type="repeat" description="Solcar" evidence="14">
    <location>
        <begin position="211"/>
        <end position="317"/>
    </location>
</feature>
<name>A0AAD6J4R2_DREDA</name>
<protein>
    <recommendedName>
        <fullName evidence="4">Mitochondrial thiamine pyrophosphate carrier 1</fullName>
    </recommendedName>
</protein>
<comment type="similarity">
    <text evidence="3 15">Belongs to the mitochondrial carrier (TC 2.A.29) family.</text>
</comment>
<accession>A0AAD6J4R2</accession>
<dbReference type="SUPFAM" id="SSF47473">
    <property type="entry name" value="EF-hand"/>
    <property type="match status" value="1"/>
</dbReference>
<feature type="domain" description="EF-hand" evidence="16">
    <location>
        <begin position="16"/>
        <end position="51"/>
    </location>
</feature>
<evidence type="ECO:0000256" key="13">
    <source>
        <dbReference type="ARBA" id="ARBA00023136"/>
    </source>
</evidence>
<dbReference type="PROSITE" id="PS50222">
    <property type="entry name" value="EF_HAND_2"/>
    <property type="match status" value="3"/>
</dbReference>
<evidence type="ECO:0000256" key="14">
    <source>
        <dbReference type="PROSITE-ProRule" id="PRU00282"/>
    </source>
</evidence>
<dbReference type="InterPro" id="IPR002048">
    <property type="entry name" value="EF_hand_dom"/>
</dbReference>
<comment type="function">
    <text evidence="1">Mitochondrial transporter that mediates uptake of thiamine pyrophosphate (ThPP) into mitochondria.</text>
</comment>
<evidence type="ECO:0000256" key="9">
    <source>
        <dbReference type="ARBA" id="ARBA00022792"/>
    </source>
</evidence>
<gene>
    <name evidence="17" type="ORF">Dda_2364</name>
</gene>
<keyword evidence="9" id="KW-0999">Mitochondrion inner membrane</keyword>
<feature type="repeat" description="Solcar" evidence="14">
    <location>
        <begin position="434"/>
        <end position="523"/>
    </location>
</feature>
<dbReference type="GO" id="GO:0005743">
    <property type="term" value="C:mitochondrial inner membrane"/>
    <property type="evidence" value="ECO:0007669"/>
    <property type="project" value="UniProtKB-SubCell"/>
</dbReference>
<evidence type="ECO:0000256" key="11">
    <source>
        <dbReference type="ARBA" id="ARBA00022989"/>
    </source>
</evidence>
<dbReference type="Gene3D" id="1.50.40.10">
    <property type="entry name" value="Mitochondrial carrier domain"/>
    <property type="match status" value="1"/>
</dbReference>
<evidence type="ECO:0000313" key="18">
    <source>
        <dbReference type="Proteomes" id="UP001221413"/>
    </source>
</evidence>
<evidence type="ECO:0000256" key="10">
    <source>
        <dbReference type="ARBA" id="ARBA00022837"/>
    </source>
</evidence>
<keyword evidence="18" id="KW-1185">Reference proteome</keyword>
<evidence type="ECO:0000256" key="2">
    <source>
        <dbReference type="ARBA" id="ARBA00004448"/>
    </source>
</evidence>